<sequence length="127" mass="14737">MMEFLHVKDYDRNLNNEFESKSLGWERIIAEFRSSLYSFIMKIRSLKERGGDSERQFTVLLESDLNLMGNWILDSKSDDIDILSIGSGTHEENMREKSRNDSNYKTLPITPVDIGPVIFYPSIDLPN</sequence>
<evidence type="ECO:0000313" key="2">
    <source>
        <dbReference type="Proteomes" id="UP000769528"/>
    </source>
</evidence>
<name>A0A9P8PBF7_9ASCO</name>
<dbReference type="Proteomes" id="UP000769528">
    <property type="component" value="Unassembled WGS sequence"/>
</dbReference>
<dbReference type="AlphaFoldDB" id="A0A9P8PBF7"/>
<gene>
    <name evidence="1" type="ORF">WICMUC_005027</name>
</gene>
<protein>
    <submittedName>
        <fullName evidence="1">Uncharacterized protein</fullName>
    </submittedName>
</protein>
<keyword evidence="2" id="KW-1185">Reference proteome</keyword>
<dbReference type="EMBL" id="JAEUBF010001336">
    <property type="protein sequence ID" value="KAH3669188.1"/>
    <property type="molecule type" value="Genomic_DNA"/>
</dbReference>
<dbReference type="OrthoDB" id="10620115at2759"/>
<proteinExistence type="predicted"/>
<organism evidence="1 2">
    <name type="scientific">Wickerhamomyces mucosus</name>
    <dbReference type="NCBI Taxonomy" id="1378264"/>
    <lineage>
        <taxon>Eukaryota</taxon>
        <taxon>Fungi</taxon>
        <taxon>Dikarya</taxon>
        <taxon>Ascomycota</taxon>
        <taxon>Saccharomycotina</taxon>
        <taxon>Saccharomycetes</taxon>
        <taxon>Phaffomycetales</taxon>
        <taxon>Wickerhamomycetaceae</taxon>
        <taxon>Wickerhamomyces</taxon>
    </lineage>
</organism>
<accession>A0A9P8PBF7</accession>
<reference evidence="1" key="1">
    <citation type="journal article" date="2021" name="Open Biol.">
        <title>Shared evolutionary footprints suggest mitochondrial oxidative damage underlies multiple complex I losses in fungi.</title>
        <authorList>
            <person name="Schikora-Tamarit M.A."/>
            <person name="Marcet-Houben M."/>
            <person name="Nosek J."/>
            <person name="Gabaldon T."/>
        </authorList>
    </citation>
    <scope>NUCLEOTIDE SEQUENCE</scope>
    <source>
        <strain evidence="1">CBS6341</strain>
    </source>
</reference>
<comment type="caution">
    <text evidence="1">The sequence shown here is derived from an EMBL/GenBank/DDBJ whole genome shotgun (WGS) entry which is preliminary data.</text>
</comment>
<reference evidence="1" key="2">
    <citation type="submission" date="2021-01" db="EMBL/GenBank/DDBJ databases">
        <authorList>
            <person name="Schikora-Tamarit M.A."/>
        </authorList>
    </citation>
    <scope>NUCLEOTIDE SEQUENCE</scope>
    <source>
        <strain evidence="1">CBS6341</strain>
    </source>
</reference>
<evidence type="ECO:0000313" key="1">
    <source>
        <dbReference type="EMBL" id="KAH3669188.1"/>
    </source>
</evidence>